<evidence type="ECO:0000313" key="1">
    <source>
        <dbReference type="Proteomes" id="UP000095286"/>
    </source>
</evidence>
<accession>A0AC35TGU6</accession>
<dbReference type="Proteomes" id="UP000095286">
    <property type="component" value="Unplaced"/>
</dbReference>
<proteinExistence type="predicted"/>
<reference evidence="2" key="1">
    <citation type="submission" date="2016-11" db="UniProtKB">
        <authorList>
            <consortium name="WormBaseParasite"/>
        </authorList>
    </citation>
    <scope>IDENTIFICATION</scope>
    <source>
        <strain evidence="2">KR3021</strain>
    </source>
</reference>
<protein>
    <submittedName>
        <fullName evidence="2">Copper transport protein</fullName>
    </submittedName>
</protein>
<dbReference type="WBParaSite" id="RSKR_0000035700.1">
    <property type="protein sequence ID" value="RSKR_0000035700.1"/>
    <property type="gene ID" value="RSKR_0000035700"/>
</dbReference>
<name>A0AC35TGU6_9BILA</name>
<sequence length="181" mass="20560">MEHSMDGMDHMPMGNTDMSMGGTTEMPMPMEMKMKHMMWMWFHTAINDTVLFSNWHVTTVGGMIIACLIFFFGAIGIEFLKWGRWRIEMAHFQNAAAQGLITYYKKLLSPNNFLQTGLFFVQVVLSYLLMLVFMTFSIWLGLAVTVGTAVGYFLFGNRTFNLPANLKAPPHSSNDAQNDCC</sequence>
<organism evidence="1 2">
    <name type="scientific">Rhabditophanes sp. KR3021</name>
    <dbReference type="NCBI Taxonomy" id="114890"/>
    <lineage>
        <taxon>Eukaryota</taxon>
        <taxon>Metazoa</taxon>
        <taxon>Ecdysozoa</taxon>
        <taxon>Nematoda</taxon>
        <taxon>Chromadorea</taxon>
        <taxon>Rhabditida</taxon>
        <taxon>Tylenchina</taxon>
        <taxon>Panagrolaimomorpha</taxon>
        <taxon>Strongyloidoidea</taxon>
        <taxon>Alloionematidae</taxon>
        <taxon>Rhabditophanes</taxon>
    </lineage>
</organism>
<evidence type="ECO:0000313" key="2">
    <source>
        <dbReference type="WBParaSite" id="RSKR_0000035700.1"/>
    </source>
</evidence>